<keyword evidence="4" id="KW-1133">Transmembrane helix</keyword>
<feature type="compositionally biased region" description="Basic and acidic residues" evidence="3">
    <location>
        <begin position="34"/>
        <end position="46"/>
    </location>
</feature>
<proteinExistence type="predicted"/>
<dbReference type="STRING" id="574566.I0Z8P2"/>
<reference evidence="6 7" key="1">
    <citation type="journal article" date="2012" name="Genome Biol.">
        <title>The genome of the polar eukaryotic microalga coccomyxa subellipsoidea reveals traits of cold adaptation.</title>
        <authorList>
            <person name="Blanc G."/>
            <person name="Agarkova I."/>
            <person name="Grimwood J."/>
            <person name="Kuo A."/>
            <person name="Brueggeman A."/>
            <person name="Dunigan D."/>
            <person name="Gurnon J."/>
            <person name="Ladunga I."/>
            <person name="Lindquist E."/>
            <person name="Lucas S."/>
            <person name="Pangilinan J."/>
            <person name="Proschold T."/>
            <person name="Salamov A."/>
            <person name="Schmutz J."/>
            <person name="Weeks D."/>
            <person name="Yamada T."/>
            <person name="Claverie J.M."/>
            <person name="Grigoriev I."/>
            <person name="Van Etten J."/>
            <person name="Lomsadze A."/>
            <person name="Borodovsky M."/>
        </authorList>
    </citation>
    <scope>NUCLEOTIDE SEQUENCE [LARGE SCALE GENOMIC DNA]</scope>
    <source>
        <strain evidence="6 7">C-169</strain>
    </source>
</reference>
<keyword evidence="1" id="KW-0677">Repeat</keyword>
<keyword evidence="7" id="KW-1185">Reference proteome</keyword>
<keyword evidence="2" id="KW-0175">Coiled coil</keyword>
<dbReference type="KEGG" id="csl:COCSUDRAFT_83570"/>
<dbReference type="InterPro" id="IPR013583">
    <property type="entry name" value="MCTP_C"/>
</dbReference>
<evidence type="ECO:0000313" key="6">
    <source>
        <dbReference type="EMBL" id="EIE27011.1"/>
    </source>
</evidence>
<dbReference type="PANTHER" id="PTHR31425">
    <property type="entry name" value="PHOSPHORIBOSYLANTHRANILATE TRANSFERASE ISOFORM 1"/>
    <property type="match status" value="1"/>
</dbReference>
<dbReference type="Pfam" id="PF08372">
    <property type="entry name" value="PRT_C"/>
    <property type="match status" value="1"/>
</dbReference>
<dbReference type="PANTHER" id="PTHR31425:SF50">
    <property type="entry name" value="FT-INTERACTING PROTEIN 3-RELATED"/>
    <property type="match status" value="1"/>
</dbReference>
<feature type="region of interest" description="Disordered" evidence="3">
    <location>
        <begin position="1"/>
        <end position="64"/>
    </location>
</feature>
<organism evidence="6 7">
    <name type="scientific">Coccomyxa subellipsoidea (strain C-169)</name>
    <name type="common">Green microalga</name>
    <dbReference type="NCBI Taxonomy" id="574566"/>
    <lineage>
        <taxon>Eukaryota</taxon>
        <taxon>Viridiplantae</taxon>
        <taxon>Chlorophyta</taxon>
        <taxon>core chlorophytes</taxon>
        <taxon>Trebouxiophyceae</taxon>
        <taxon>Trebouxiophyceae incertae sedis</taxon>
        <taxon>Coccomyxaceae</taxon>
        <taxon>Coccomyxa</taxon>
        <taxon>Coccomyxa subellipsoidea</taxon>
    </lineage>
</organism>
<sequence length="504" mass="55474">MGSGDSATAEGGQEEQSNELASSSGKSSQGTDSLGDKGGGEQKAQDEPECAEQQPKRVPRIPEAKQPLGMLQLVIKSVDLEQGSDSCFCLLRCGPLWGRSTTQPYSNHLEFSWEVHAPIFDPGTVLQLALFKETGPRTSRRTTMVGQLRIRLSSLSTDVLHSARLPLCASRQKGGERSATADLAIKARPHSVFFHFWSKLAGGDDLAYLGSPATGRSECLQFSIAQVSYFSRLRLLRGYLSPPRPVGMYRHGLAGGDVRRTLERETARITMRWLESSSPPIPRSVADCLLRSPQDMFLMSRTKAHWRRLSVWVEAGKEASEGWAYLQSWDNPPATIGTMAAMTALCCYPHITISLGATALVIYMVFAYPSEGVGEPMPMEPDPEAKEDDDDTGDNELQGTLVQRLQARVENMQRIALKVQNALDEIASALERVRAVVCWADPNASSFFLIIATVAALLVPLLGLHTLISFLLCWMLRPPFLRVPRPPPPYSFLLRLPNKADQIP</sequence>
<feature type="region of interest" description="Disordered" evidence="3">
    <location>
        <begin position="374"/>
        <end position="396"/>
    </location>
</feature>
<keyword evidence="4" id="KW-0812">Transmembrane</keyword>
<evidence type="ECO:0000256" key="4">
    <source>
        <dbReference type="SAM" id="Phobius"/>
    </source>
</evidence>
<name>I0Z8P2_COCSC</name>
<evidence type="ECO:0000256" key="1">
    <source>
        <dbReference type="ARBA" id="ARBA00022737"/>
    </source>
</evidence>
<gene>
    <name evidence="6" type="ORF">COCSUDRAFT_83570</name>
</gene>
<feature type="compositionally biased region" description="Low complexity" evidence="3">
    <location>
        <begin position="22"/>
        <end position="33"/>
    </location>
</feature>
<protein>
    <recommendedName>
        <fullName evidence="5">Multiple C2 domain-containing protein</fullName>
    </recommendedName>
</protein>
<accession>I0Z8P2</accession>
<dbReference type="eggNOG" id="ENOG502QR9H">
    <property type="taxonomic scope" value="Eukaryota"/>
</dbReference>
<dbReference type="OrthoDB" id="511350at2759"/>
<feature type="compositionally biased region" description="Acidic residues" evidence="3">
    <location>
        <begin position="381"/>
        <end position="394"/>
    </location>
</feature>
<keyword evidence="4" id="KW-0472">Membrane</keyword>
<feature type="domain" description="Multiple C2" evidence="5">
    <location>
        <begin position="405"/>
        <end position="503"/>
    </location>
</feature>
<evidence type="ECO:0000313" key="7">
    <source>
        <dbReference type="Proteomes" id="UP000007264"/>
    </source>
</evidence>
<dbReference type="AlphaFoldDB" id="I0Z8P2"/>
<evidence type="ECO:0000259" key="5">
    <source>
        <dbReference type="Pfam" id="PF08372"/>
    </source>
</evidence>
<evidence type="ECO:0000256" key="3">
    <source>
        <dbReference type="SAM" id="MobiDB-lite"/>
    </source>
</evidence>
<feature type="transmembrane region" description="Helical" evidence="4">
    <location>
        <begin position="447"/>
        <end position="476"/>
    </location>
</feature>
<dbReference type="Proteomes" id="UP000007264">
    <property type="component" value="Unassembled WGS sequence"/>
</dbReference>
<dbReference type="GeneID" id="17044390"/>
<feature type="coiled-coil region" evidence="2">
    <location>
        <begin position="402"/>
        <end position="432"/>
    </location>
</feature>
<dbReference type="InterPro" id="IPR047259">
    <property type="entry name" value="QUIRKY-like"/>
</dbReference>
<dbReference type="RefSeq" id="XP_005651555.1">
    <property type="nucleotide sequence ID" value="XM_005651498.1"/>
</dbReference>
<comment type="caution">
    <text evidence="6">The sequence shown here is derived from an EMBL/GenBank/DDBJ whole genome shotgun (WGS) entry which is preliminary data.</text>
</comment>
<evidence type="ECO:0000256" key="2">
    <source>
        <dbReference type="SAM" id="Coils"/>
    </source>
</evidence>
<dbReference type="EMBL" id="AGSI01000002">
    <property type="protein sequence ID" value="EIE27011.1"/>
    <property type="molecule type" value="Genomic_DNA"/>
</dbReference>